<feature type="transmembrane region" description="Helical" evidence="1">
    <location>
        <begin position="53"/>
        <end position="73"/>
    </location>
</feature>
<evidence type="ECO:0000256" key="1">
    <source>
        <dbReference type="SAM" id="Phobius"/>
    </source>
</evidence>
<reference evidence="2 3" key="1">
    <citation type="journal article" date="2021" name="Commun. Biol.">
        <title>The genome of Shorea leprosula (Dipterocarpaceae) highlights the ecological relevance of drought in aseasonal tropical rainforests.</title>
        <authorList>
            <person name="Ng K.K.S."/>
            <person name="Kobayashi M.J."/>
            <person name="Fawcett J.A."/>
            <person name="Hatakeyama M."/>
            <person name="Paape T."/>
            <person name="Ng C.H."/>
            <person name="Ang C.C."/>
            <person name="Tnah L.H."/>
            <person name="Lee C.T."/>
            <person name="Nishiyama T."/>
            <person name="Sese J."/>
            <person name="O'Brien M.J."/>
            <person name="Copetti D."/>
            <person name="Mohd Noor M.I."/>
            <person name="Ong R.C."/>
            <person name="Putra M."/>
            <person name="Sireger I.Z."/>
            <person name="Indrioko S."/>
            <person name="Kosugi Y."/>
            <person name="Izuno A."/>
            <person name="Isagi Y."/>
            <person name="Lee S.L."/>
            <person name="Shimizu K.K."/>
        </authorList>
    </citation>
    <scope>NUCLEOTIDE SEQUENCE [LARGE SCALE GENOMIC DNA]</scope>
    <source>
        <strain evidence="2">214</strain>
    </source>
</reference>
<organism evidence="2 3">
    <name type="scientific">Rubroshorea leprosula</name>
    <dbReference type="NCBI Taxonomy" id="152421"/>
    <lineage>
        <taxon>Eukaryota</taxon>
        <taxon>Viridiplantae</taxon>
        <taxon>Streptophyta</taxon>
        <taxon>Embryophyta</taxon>
        <taxon>Tracheophyta</taxon>
        <taxon>Spermatophyta</taxon>
        <taxon>Magnoliopsida</taxon>
        <taxon>eudicotyledons</taxon>
        <taxon>Gunneridae</taxon>
        <taxon>Pentapetalae</taxon>
        <taxon>rosids</taxon>
        <taxon>malvids</taxon>
        <taxon>Malvales</taxon>
        <taxon>Dipterocarpaceae</taxon>
        <taxon>Rubroshorea</taxon>
    </lineage>
</organism>
<dbReference type="PANTHER" id="PTHR33116">
    <property type="entry name" value="REVERSE TRANSCRIPTASE ZINC-BINDING DOMAIN-CONTAINING PROTEIN-RELATED-RELATED"/>
    <property type="match status" value="1"/>
</dbReference>
<evidence type="ECO:0000313" key="3">
    <source>
        <dbReference type="Proteomes" id="UP001054252"/>
    </source>
</evidence>
<keyword evidence="1" id="KW-0812">Transmembrane</keyword>
<evidence type="ECO:0000313" key="2">
    <source>
        <dbReference type="EMBL" id="GKV40202.1"/>
    </source>
</evidence>
<keyword evidence="1" id="KW-1133">Transmembrane helix</keyword>
<keyword evidence="1" id="KW-0472">Membrane</keyword>
<comment type="caution">
    <text evidence="2">The sequence shown here is derived from an EMBL/GenBank/DDBJ whole genome shotgun (WGS) entry which is preliminary data.</text>
</comment>
<name>A0AAV5LST2_9ROSI</name>
<gene>
    <name evidence="2" type="ORF">SLEP1_g47870</name>
</gene>
<dbReference type="AlphaFoldDB" id="A0AAV5LST2"/>
<keyword evidence="3" id="KW-1185">Reference proteome</keyword>
<proteinExistence type="predicted"/>
<dbReference type="Proteomes" id="UP001054252">
    <property type="component" value="Unassembled WGS sequence"/>
</dbReference>
<protein>
    <submittedName>
        <fullName evidence="2">Uncharacterized protein</fullName>
    </submittedName>
</protein>
<dbReference type="PANTHER" id="PTHR33116:SF75">
    <property type="entry name" value="RIBONUCLEASE H PROTEIN"/>
    <property type="match status" value="1"/>
</dbReference>
<dbReference type="EMBL" id="BPVZ01000139">
    <property type="protein sequence ID" value="GKV40202.1"/>
    <property type="molecule type" value="Genomic_DNA"/>
</dbReference>
<sequence length="261" mass="30034">MSCLNTWLKGAATAFSCGVGEFPVIYLALPVGGNPRNKKLWSSVVKKFRAKLAIWKFAILSFGGRLTLLNSVLSTLPTFYMSLLLMPKAVISKLISIQRNFLWGGPELKRKIDWVKWDLICCSKEKGGLGVQDLRRRNWALLGKWWFHFGDGAANLWKQVLRDKYYGGKEVVDITAVDTWQLSKIWGDIIHIGGISERLRNMLVRGFKWEVSDGRRVDFWRDSWVGDKPLRDLCPRLYALSMNREGMISEMGDWERDRLMS</sequence>
<feature type="transmembrane region" description="Helical" evidence="1">
    <location>
        <begin position="12"/>
        <end position="32"/>
    </location>
</feature>
<accession>A0AAV5LST2</accession>